<dbReference type="GO" id="GO:0005829">
    <property type="term" value="C:cytosol"/>
    <property type="evidence" value="ECO:0007669"/>
    <property type="project" value="TreeGrafter"/>
</dbReference>
<protein>
    <recommendedName>
        <fullName evidence="3">CobQ/CobB/MinD/ParA nucleotide binding domain-containing protein</fullName>
    </recommendedName>
</protein>
<reference evidence="4 5" key="1">
    <citation type="submission" date="2019-04" db="EMBL/GenBank/DDBJ databases">
        <authorList>
            <person name="Li Y."/>
            <person name="Wang J."/>
        </authorList>
    </citation>
    <scope>NUCLEOTIDE SEQUENCE [LARGE SCALE GENOMIC DNA]</scope>
    <source>
        <strain evidence="4 5">DSM 14668</strain>
    </source>
</reference>
<feature type="domain" description="CobQ/CobB/MinD/ParA nucleotide binding" evidence="3">
    <location>
        <begin position="162"/>
        <end position="202"/>
    </location>
</feature>
<evidence type="ECO:0000313" key="5">
    <source>
        <dbReference type="Proteomes" id="UP000309215"/>
    </source>
</evidence>
<dbReference type="Proteomes" id="UP000309215">
    <property type="component" value="Unassembled WGS sequence"/>
</dbReference>
<dbReference type="SUPFAM" id="SSF52540">
    <property type="entry name" value="P-loop containing nucleoside triphosphate hydrolases"/>
    <property type="match status" value="1"/>
</dbReference>
<comment type="caution">
    <text evidence="4">The sequence shown here is derived from an EMBL/GenBank/DDBJ whole genome shotgun (WGS) entry which is preliminary data.</text>
</comment>
<evidence type="ECO:0000256" key="2">
    <source>
        <dbReference type="ARBA" id="ARBA00022840"/>
    </source>
</evidence>
<accession>A0A4U1J4K7</accession>
<organism evidence="4 5">
    <name type="scientific">Polyangium fumosum</name>
    <dbReference type="NCBI Taxonomy" id="889272"/>
    <lineage>
        <taxon>Bacteria</taxon>
        <taxon>Pseudomonadati</taxon>
        <taxon>Myxococcota</taxon>
        <taxon>Polyangia</taxon>
        <taxon>Polyangiales</taxon>
        <taxon>Polyangiaceae</taxon>
        <taxon>Polyangium</taxon>
    </lineage>
</organism>
<dbReference type="Gene3D" id="3.40.50.300">
    <property type="entry name" value="P-loop containing nucleotide triphosphate hydrolases"/>
    <property type="match status" value="1"/>
</dbReference>
<dbReference type="InterPro" id="IPR050625">
    <property type="entry name" value="ParA/MinD_ATPase"/>
</dbReference>
<dbReference type="GO" id="GO:0016887">
    <property type="term" value="F:ATP hydrolysis activity"/>
    <property type="evidence" value="ECO:0007669"/>
    <property type="project" value="TreeGrafter"/>
</dbReference>
<keyword evidence="1" id="KW-0547">Nucleotide-binding</keyword>
<dbReference type="InterPro" id="IPR002586">
    <property type="entry name" value="CobQ/CobB/MinD/ParA_Nub-bd_dom"/>
</dbReference>
<dbReference type="GO" id="GO:0051782">
    <property type="term" value="P:negative regulation of cell division"/>
    <property type="evidence" value="ECO:0007669"/>
    <property type="project" value="TreeGrafter"/>
</dbReference>
<evidence type="ECO:0000259" key="3">
    <source>
        <dbReference type="Pfam" id="PF01656"/>
    </source>
</evidence>
<keyword evidence="5" id="KW-1185">Reference proteome</keyword>
<keyword evidence="2" id="KW-0067">ATP-binding</keyword>
<sequence length="465" mass="51429">MGDASIDLGHARQHAIDALLKILHDEPSIEKAVLGQDLFGLLRVILWLGSGADETGIRSRITQALGPCGRFWEGEIWVSNEETSFADNRVYSAAWEEGFEVPGIHEDGHDVPLTDRLRIDDRTRTRTAWLPRFREPVWTPRHGWNEGKSTDEEATVGPPVVVFYSFKGGVGRTTALAAMAIQLARMGERVFVVDVDLDAPGAGTLLSPDEGGVTRGLVDYLLDAQLGDVDINDYVHRIRREKLVGDEGGEVIVMPAGSVDEHYLMKLARLDLEIRGTHHPLEHVLHAARAKLEPDWILIDSRAGLSPAAGLLLDGIAHLHVLFATSSAQSQLGIAQVIRSLGAERIRRDYEQANVIVVHAMLVDIADVEKLARPQFHAWLDEVLEAQYWVTKESDPEDSYWNTGDDGKQDAPGDAIEIPYRYRFAFFSSVDDVVLDLLEGPYKALGRRVLMQFAAAEAVDGSERG</sequence>
<dbReference type="GO" id="GO:0005524">
    <property type="term" value="F:ATP binding"/>
    <property type="evidence" value="ECO:0007669"/>
    <property type="project" value="UniProtKB-KW"/>
</dbReference>
<evidence type="ECO:0000313" key="4">
    <source>
        <dbReference type="EMBL" id="TKD02008.1"/>
    </source>
</evidence>
<dbReference type="OrthoDB" id="580767at2"/>
<evidence type="ECO:0000256" key="1">
    <source>
        <dbReference type="ARBA" id="ARBA00022741"/>
    </source>
</evidence>
<dbReference type="PANTHER" id="PTHR43384:SF6">
    <property type="entry name" value="SEPTUM SITE-DETERMINING PROTEIN MIND HOMOLOG, CHLOROPLASTIC"/>
    <property type="match status" value="1"/>
</dbReference>
<dbReference type="PANTHER" id="PTHR43384">
    <property type="entry name" value="SEPTUM SITE-DETERMINING PROTEIN MIND HOMOLOG, CHLOROPLASTIC-RELATED"/>
    <property type="match status" value="1"/>
</dbReference>
<dbReference type="InterPro" id="IPR027417">
    <property type="entry name" value="P-loop_NTPase"/>
</dbReference>
<dbReference type="NCBIfam" id="NF047398">
    <property type="entry name" value="AAA_KGGVGR"/>
    <property type="match status" value="1"/>
</dbReference>
<dbReference type="GO" id="GO:0009898">
    <property type="term" value="C:cytoplasmic side of plasma membrane"/>
    <property type="evidence" value="ECO:0007669"/>
    <property type="project" value="TreeGrafter"/>
</dbReference>
<dbReference type="EMBL" id="SSMQ01000036">
    <property type="protein sequence ID" value="TKD02008.1"/>
    <property type="molecule type" value="Genomic_DNA"/>
</dbReference>
<proteinExistence type="predicted"/>
<dbReference type="Pfam" id="PF01656">
    <property type="entry name" value="CbiA"/>
    <property type="match status" value="1"/>
</dbReference>
<name>A0A4U1J4K7_9BACT</name>
<gene>
    <name evidence="4" type="ORF">E8A74_29520</name>
</gene>
<dbReference type="AlphaFoldDB" id="A0A4U1J4K7"/>